<keyword evidence="1" id="KW-1133">Transmembrane helix</keyword>
<name>A0A1E7LZL3_9ACTN</name>
<feature type="transmembrane region" description="Helical" evidence="1">
    <location>
        <begin position="15"/>
        <end position="36"/>
    </location>
</feature>
<dbReference type="RefSeq" id="WP_070200075.1">
    <property type="nucleotide sequence ID" value="NZ_LJGZ01000009.1"/>
</dbReference>
<keyword evidence="1" id="KW-0812">Transmembrane</keyword>
<dbReference type="PATRIC" id="fig|518642.7.peg.1811"/>
<dbReference type="AlphaFoldDB" id="A0A1E7LZL3"/>
<dbReference type="OrthoDB" id="4251627at2"/>
<dbReference type="InterPro" id="IPR057702">
    <property type="entry name" value="DUF7942"/>
</dbReference>
<sequence>MAKTSRSLPQTLRHYLVNPLALGYLGLVLAVCLWVAVDASVAASSGDASFAGVWAVLVTAPMSLMVPFEGPAALVGIPIGALVQAFALGAMYRYATERRSHGTANGTSGA</sequence>
<reference evidence="2 3" key="1">
    <citation type="journal article" date="2016" name="Front. Microbiol.">
        <title>Comparative Genomics Analysis of Streptomyces Species Reveals Their Adaptation to the Marine Environment and Their Diversity at the Genomic Level.</title>
        <authorList>
            <person name="Tian X."/>
            <person name="Zhang Z."/>
            <person name="Yang T."/>
            <person name="Chen M."/>
            <person name="Li J."/>
            <person name="Chen F."/>
            <person name="Yang J."/>
            <person name="Li W."/>
            <person name="Zhang B."/>
            <person name="Zhang Z."/>
            <person name="Wu J."/>
            <person name="Zhang C."/>
            <person name="Long L."/>
            <person name="Xiao J."/>
        </authorList>
    </citation>
    <scope>NUCLEOTIDE SEQUENCE [LARGE SCALE GENOMIC DNA]</scope>
    <source>
        <strain evidence="2 3">SCSIO M10372</strain>
    </source>
</reference>
<dbReference type="NCBIfam" id="NF046119">
    <property type="entry name" value="memb_SCO4225"/>
    <property type="match status" value="1"/>
</dbReference>
<protein>
    <submittedName>
        <fullName evidence="2">Uncharacterized protein</fullName>
    </submittedName>
</protein>
<feature type="transmembrane region" description="Helical" evidence="1">
    <location>
        <begin position="48"/>
        <end position="66"/>
    </location>
</feature>
<proteinExistence type="predicted"/>
<feature type="transmembrane region" description="Helical" evidence="1">
    <location>
        <begin position="72"/>
        <end position="92"/>
    </location>
</feature>
<comment type="caution">
    <text evidence="2">The sequence shown here is derived from an EMBL/GenBank/DDBJ whole genome shotgun (WGS) entry which is preliminary data.</text>
</comment>
<evidence type="ECO:0000256" key="1">
    <source>
        <dbReference type="SAM" id="Phobius"/>
    </source>
</evidence>
<dbReference type="Proteomes" id="UP000175971">
    <property type="component" value="Unassembled WGS sequence"/>
</dbReference>
<organism evidence="2 3">
    <name type="scientific">Streptomyces nanshensis</name>
    <dbReference type="NCBI Taxonomy" id="518642"/>
    <lineage>
        <taxon>Bacteria</taxon>
        <taxon>Bacillati</taxon>
        <taxon>Actinomycetota</taxon>
        <taxon>Actinomycetes</taxon>
        <taxon>Kitasatosporales</taxon>
        <taxon>Streptomycetaceae</taxon>
        <taxon>Streptomyces</taxon>
    </lineage>
</organism>
<evidence type="ECO:0000313" key="3">
    <source>
        <dbReference type="Proteomes" id="UP000175971"/>
    </source>
</evidence>
<evidence type="ECO:0000313" key="2">
    <source>
        <dbReference type="EMBL" id="OEV21690.1"/>
    </source>
</evidence>
<accession>A0A1E7LZL3</accession>
<gene>
    <name evidence="2" type="ORF">AN221_05560</name>
</gene>
<keyword evidence="1" id="KW-0472">Membrane</keyword>
<dbReference type="EMBL" id="LJGZ01000009">
    <property type="protein sequence ID" value="OEV21690.1"/>
    <property type="molecule type" value="Genomic_DNA"/>
</dbReference>
<keyword evidence="3" id="KW-1185">Reference proteome</keyword>
<dbReference type="Pfam" id="PF25637">
    <property type="entry name" value="DUF7942"/>
    <property type="match status" value="1"/>
</dbReference>